<gene>
    <name evidence="9" type="ORF">VKT23_009054</name>
</gene>
<comment type="similarity">
    <text evidence="1 7">Belongs to the aldehyde dehydrogenase family.</text>
</comment>
<evidence type="ECO:0000313" key="10">
    <source>
        <dbReference type="Proteomes" id="UP001498398"/>
    </source>
</evidence>
<evidence type="ECO:0000256" key="4">
    <source>
        <dbReference type="ARBA" id="ARBA00023027"/>
    </source>
</evidence>
<dbReference type="PANTHER" id="PTHR43521">
    <property type="entry name" value="ALPHA-AMINOADIPIC SEMIALDEHYDE DEHYDROGENASE"/>
    <property type="match status" value="1"/>
</dbReference>
<dbReference type="Gene3D" id="3.40.309.10">
    <property type="entry name" value="Aldehyde Dehydrogenase, Chain A, domain 2"/>
    <property type="match status" value="1"/>
</dbReference>
<evidence type="ECO:0000256" key="1">
    <source>
        <dbReference type="ARBA" id="ARBA00009986"/>
    </source>
</evidence>
<sequence>MFATQRSVYNRLRLGHSAVRSSRALSTRASNVLSSLGISTSGNEINGVYDGEWKGSGEIIESLCPTTGEVLARVKTGSSTEVEDALRRTREAYKYFRNIPAPGRGEILRQIREALSSKREALGALVSLEMGKIRTEGVGEVQEFIDICDYAVGLSRMMNGRTVASERPGHSILEVPNPLGVVAVLSAFNFPVAVYGWNLALSLAAGNATIWKPSPTTPLCSIAITSIISKVLEENGVPGAVAGLVTGGKDVGVKVVESDADLVSFTGSERVGRLVGQKVAERFGKVILELGGNNAAIVMPDADLSLAVPGVFFGAVGTAGQRCTSTRRLFLHRSIADEFLDKLTKLYNSVQPGDPLTEGTLLGPLHTQAGVSLYSNTVDHLKSIQAEIISGPNSGSEGKYTHEPFGSGNFVKPVVAIPKKVDMGEKIWREETFAPILNVGVFDAIEEAVEWNNGVPQGLSSSLWTRDMRNLGKWIGPTGSDCGIVNVNAGTSGAEIGASFGGNKVSARNYDVWRRR</sequence>
<accession>A0ABR1JJL8</accession>
<dbReference type="InterPro" id="IPR029510">
    <property type="entry name" value="Ald_DH_CS_GLU"/>
</dbReference>
<evidence type="ECO:0000256" key="2">
    <source>
        <dbReference type="ARBA" id="ARBA00011881"/>
    </source>
</evidence>
<comment type="caution">
    <text evidence="9">The sequence shown here is derived from an EMBL/GenBank/DDBJ whole genome shotgun (WGS) entry which is preliminary data.</text>
</comment>
<dbReference type="Pfam" id="PF00171">
    <property type="entry name" value="Aldedh"/>
    <property type="match status" value="1"/>
</dbReference>
<keyword evidence="10" id="KW-1185">Reference proteome</keyword>
<proteinExistence type="inferred from homology"/>
<evidence type="ECO:0000256" key="6">
    <source>
        <dbReference type="PROSITE-ProRule" id="PRU10007"/>
    </source>
</evidence>
<evidence type="ECO:0000256" key="7">
    <source>
        <dbReference type="RuleBase" id="RU003345"/>
    </source>
</evidence>
<dbReference type="PANTHER" id="PTHR43521:SF1">
    <property type="entry name" value="ALPHA-AMINOADIPIC SEMIALDEHYDE DEHYDROGENASE"/>
    <property type="match status" value="1"/>
</dbReference>
<evidence type="ECO:0000256" key="3">
    <source>
        <dbReference type="ARBA" id="ARBA00023002"/>
    </source>
</evidence>
<evidence type="ECO:0000313" key="9">
    <source>
        <dbReference type="EMBL" id="KAK7461127.1"/>
    </source>
</evidence>
<keyword evidence="3 7" id="KW-0560">Oxidoreductase</keyword>
<name>A0ABR1JJL8_9AGAR</name>
<evidence type="ECO:0000256" key="5">
    <source>
        <dbReference type="ARBA" id="ARBA00024226"/>
    </source>
</evidence>
<evidence type="ECO:0000259" key="8">
    <source>
        <dbReference type="Pfam" id="PF00171"/>
    </source>
</evidence>
<comment type="subunit">
    <text evidence="2">Homotetramer.</text>
</comment>
<feature type="active site" evidence="6">
    <location>
        <position position="289"/>
    </location>
</feature>
<dbReference type="Gene3D" id="3.40.605.10">
    <property type="entry name" value="Aldehyde Dehydrogenase, Chain A, domain 1"/>
    <property type="match status" value="1"/>
</dbReference>
<feature type="domain" description="Aldehyde dehydrogenase" evidence="8">
    <location>
        <begin position="56"/>
        <end position="509"/>
    </location>
</feature>
<dbReference type="Proteomes" id="UP001498398">
    <property type="component" value="Unassembled WGS sequence"/>
</dbReference>
<organism evidence="9 10">
    <name type="scientific">Marasmiellus scandens</name>
    <dbReference type="NCBI Taxonomy" id="2682957"/>
    <lineage>
        <taxon>Eukaryota</taxon>
        <taxon>Fungi</taxon>
        <taxon>Dikarya</taxon>
        <taxon>Basidiomycota</taxon>
        <taxon>Agaricomycotina</taxon>
        <taxon>Agaricomycetes</taxon>
        <taxon>Agaricomycetidae</taxon>
        <taxon>Agaricales</taxon>
        <taxon>Marasmiineae</taxon>
        <taxon>Omphalotaceae</taxon>
        <taxon>Marasmiellus</taxon>
    </lineage>
</organism>
<dbReference type="InterPro" id="IPR016163">
    <property type="entry name" value="Ald_DH_C"/>
</dbReference>
<dbReference type="SUPFAM" id="SSF53720">
    <property type="entry name" value="ALDH-like"/>
    <property type="match status" value="1"/>
</dbReference>
<keyword evidence="4" id="KW-0520">NAD</keyword>
<dbReference type="InterPro" id="IPR016162">
    <property type="entry name" value="Ald_DH_N"/>
</dbReference>
<dbReference type="InterPro" id="IPR015590">
    <property type="entry name" value="Aldehyde_DH_dom"/>
</dbReference>
<dbReference type="EMBL" id="JBANRG010000014">
    <property type="protein sequence ID" value="KAK7461127.1"/>
    <property type="molecule type" value="Genomic_DNA"/>
</dbReference>
<protein>
    <recommendedName>
        <fullName evidence="5">aldehyde dehydrogenase (NAD(+))</fullName>
        <ecNumber evidence="5">1.2.1.3</ecNumber>
    </recommendedName>
</protein>
<dbReference type="InterPro" id="IPR016161">
    <property type="entry name" value="Ald_DH/histidinol_DH"/>
</dbReference>
<reference evidence="9 10" key="1">
    <citation type="submission" date="2024-01" db="EMBL/GenBank/DDBJ databases">
        <title>A draft genome for the cacao thread blight pathogen Marasmiellus scandens.</title>
        <authorList>
            <person name="Baruah I.K."/>
            <person name="Leung J."/>
            <person name="Bukari Y."/>
            <person name="Amoako-Attah I."/>
            <person name="Meinhardt L.W."/>
            <person name="Bailey B.A."/>
            <person name="Cohen S.P."/>
        </authorList>
    </citation>
    <scope>NUCLEOTIDE SEQUENCE [LARGE SCALE GENOMIC DNA]</scope>
    <source>
        <strain evidence="9 10">GH-19</strain>
    </source>
</reference>
<dbReference type="InterPro" id="IPR044638">
    <property type="entry name" value="ALDH7A1-like"/>
</dbReference>
<dbReference type="EC" id="1.2.1.3" evidence="5"/>
<dbReference type="PROSITE" id="PS00687">
    <property type="entry name" value="ALDEHYDE_DEHYDR_GLU"/>
    <property type="match status" value="1"/>
</dbReference>